<name>A0A8H6E7H6_PETAA</name>
<gene>
    <name evidence="3" type="ORF">ETB97_000272</name>
</gene>
<feature type="signal peptide" evidence="1">
    <location>
        <begin position="1"/>
        <end position="19"/>
    </location>
</feature>
<dbReference type="Pfam" id="PF00135">
    <property type="entry name" value="COesterase"/>
    <property type="match status" value="1"/>
</dbReference>
<dbReference type="EMBL" id="SPNV01000100">
    <property type="protein sequence ID" value="KAF5861393.1"/>
    <property type="molecule type" value="Genomic_DNA"/>
</dbReference>
<reference evidence="3 4" key="1">
    <citation type="submission" date="2019-04" db="EMBL/GenBank/DDBJ databases">
        <title>Aspergillus burnettii sp. nov., novel species from soil in southeast Queensland.</title>
        <authorList>
            <person name="Gilchrist C.L.M."/>
            <person name="Pitt J.I."/>
            <person name="Lange L."/>
            <person name="Lacey H.J."/>
            <person name="Vuong D."/>
            <person name="Midgley D.J."/>
            <person name="Greenfield P."/>
            <person name="Bradbury M."/>
            <person name="Lacey E."/>
            <person name="Busk P.K."/>
            <person name="Pilgaard B."/>
            <person name="Chooi Y.H."/>
            <person name="Piggott A.M."/>
        </authorList>
    </citation>
    <scope>NUCLEOTIDE SEQUENCE [LARGE SCALE GENOMIC DNA]</scope>
    <source>
        <strain evidence="3 4">FRR 5400</strain>
    </source>
</reference>
<feature type="chain" id="PRO_5034587050" description="Carboxylesterase type B domain-containing protein" evidence="1">
    <location>
        <begin position="20"/>
        <end position="546"/>
    </location>
</feature>
<keyword evidence="4" id="KW-1185">Reference proteome</keyword>
<sequence length="546" mass="57617">MMFAKLVTAGLAALPLTAAISAPTATINAGTVQGGRYTGTPDAIYYKAIPYARPPVGNRRFAAPVAYNGHFPNGTLHATKPPPACIQFGDLFAETGPTSEDCLYLNIWTPANATKTSGLPVQVWIYGGSETNGGISNPLYDGCNVARDGAILVSVNYWLGPLGFLALSAAGFEGNQGIQDILLGLEWVRENIGAFSGDPKKVLLFGQSAGAVNAFIIATLPQAPSLINAAITESGGGRDVLFNSTAQRVGDSVAQRLSCKATDRTCLQSKSISSLQNAYKTNPFLSQGLGAADAIGIVSPESHVFYPHHDGKVIPAQPSHHGVQVPTVFGFAQREGTIFASAQFAPDLGSANSTAYNAFLTQNFGPKLAPVIKKYYPLSLFSSTTFPAIAAISTVMTDAAYKCPTHRALIQASNNSIPSIPPEAISTLGATHTAEIPLIFGNLAHQPVPDGSCNATTTEYGLASGLMGLWRSMAEKGEPSVRWPVFGEDGRGLVIGDGLQIGEVDFRACELWARINELLMEVRGLISLDVDRVFDILDVAEKNISS</sequence>
<dbReference type="InterPro" id="IPR050309">
    <property type="entry name" value="Type-B_Carboxylest/Lipase"/>
</dbReference>
<protein>
    <recommendedName>
        <fullName evidence="2">Carboxylesterase type B domain-containing protein</fullName>
    </recommendedName>
</protein>
<evidence type="ECO:0000313" key="3">
    <source>
        <dbReference type="EMBL" id="KAF5861393.1"/>
    </source>
</evidence>
<dbReference type="InterPro" id="IPR019819">
    <property type="entry name" value="Carboxylesterase_B_CS"/>
</dbReference>
<keyword evidence="1" id="KW-0732">Signal</keyword>
<evidence type="ECO:0000256" key="1">
    <source>
        <dbReference type="SAM" id="SignalP"/>
    </source>
</evidence>
<dbReference type="InterPro" id="IPR029058">
    <property type="entry name" value="AB_hydrolase_fold"/>
</dbReference>
<proteinExistence type="predicted"/>
<accession>A0A8H6E7H6</accession>
<dbReference type="SUPFAM" id="SSF53474">
    <property type="entry name" value="alpha/beta-Hydrolases"/>
    <property type="match status" value="1"/>
</dbReference>
<feature type="domain" description="Carboxylesterase type B" evidence="2">
    <location>
        <begin position="22"/>
        <end position="486"/>
    </location>
</feature>
<dbReference type="InterPro" id="IPR002018">
    <property type="entry name" value="CarbesteraseB"/>
</dbReference>
<comment type="caution">
    <text evidence="3">The sequence shown here is derived from an EMBL/GenBank/DDBJ whole genome shotgun (WGS) entry which is preliminary data.</text>
</comment>
<dbReference type="Gene3D" id="3.40.50.1820">
    <property type="entry name" value="alpha/beta hydrolase"/>
    <property type="match status" value="1"/>
</dbReference>
<dbReference type="PANTHER" id="PTHR11559">
    <property type="entry name" value="CARBOXYLESTERASE"/>
    <property type="match status" value="1"/>
</dbReference>
<dbReference type="PROSITE" id="PS00941">
    <property type="entry name" value="CARBOXYLESTERASE_B_2"/>
    <property type="match status" value="1"/>
</dbReference>
<evidence type="ECO:0000259" key="2">
    <source>
        <dbReference type="Pfam" id="PF00135"/>
    </source>
</evidence>
<evidence type="ECO:0000313" key="4">
    <source>
        <dbReference type="Proteomes" id="UP000541154"/>
    </source>
</evidence>
<dbReference type="AlphaFoldDB" id="A0A8H6E7H6"/>
<dbReference type="Proteomes" id="UP000541154">
    <property type="component" value="Unassembled WGS sequence"/>
</dbReference>
<organism evidence="3 4">
    <name type="scientific">Petromyces alliaceus</name>
    <name type="common">Aspergillus alliaceus</name>
    <dbReference type="NCBI Taxonomy" id="209559"/>
    <lineage>
        <taxon>Eukaryota</taxon>
        <taxon>Fungi</taxon>
        <taxon>Dikarya</taxon>
        <taxon>Ascomycota</taxon>
        <taxon>Pezizomycotina</taxon>
        <taxon>Eurotiomycetes</taxon>
        <taxon>Eurotiomycetidae</taxon>
        <taxon>Eurotiales</taxon>
        <taxon>Aspergillaceae</taxon>
        <taxon>Aspergillus</taxon>
        <taxon>Aspergillus subgen. Circumdati</taxon>
    </lineage>
</organism>